<dbReference type="AlphaFoldDB" id="A0A0R1RHS7"/>
<dbReference type="STRING" id="1423778.FC70_GL000503"/>
<protein>
    <submittedName>
        <fullName evidence="1">Uncharacterized protein</fullName>
    </submittedName>
</protein>
<dbReference type="PATRIC" id="fig|1423778.4.peg.528"/>
<dbReference type="Proteomes" id="UP000051697">
    <property type="component" value="Unassembled WGS sequence"/>
</dbReference>
<organism evidence="1 2">
    <name type="scientific">Paucilactobacillus oligofermentans DSM 15707 = LMG 22743</name>
    <dbReference type="NCBI Taxonomy" id="1423778"/>
    <lineage>
        <taxon>Bacteria</taxon>
        <taxon>Bacillati</taxon>
        <taxon>Bacillota</taxon>
        <taxon>Bacilli</taxon>
        <taxon>Lactobacillales</taxon>
        <taxon>Lactobacillaceae</taxon>
        <taxon>Paucilactobacillus</taxon>
    </lineage>
</organism>
<dbReference type="KEGG" id="lol:LACOL_0793"/>
<dbReference type="RefSeq" id="WP_057889486.1">
    <property type="nucleotide sequence ID" value="NZ_AZFE01000030.1"/>
</dbReference>
<gene>
    <name evidence="1" type="ORF">FC70_GL000503</name>
</gene>
<accession>A0A0R1RHS7</accession>
<dbReference type="EMBL" id="AZFE01000030">
    <property type="protein sequence ID" value="KRL55918.1"/>
    <property type="molecule type" value="Genomic_DNA"/>
</dbReference>
<name>A0A0R1RHS7_9LACO</name>
<comment type="caution">
    <text evidence="1">The sequence shown here is derived from an EMBL/GenBank/DDBJ whole genome shotgun (WGS) entry which is preliminary data.</text>
</comment>
<keyword evidence="2" id="KW-1185">Reference proteome</keyword>
<evidence type="ECO:0000313" key="1">
    <source>
        <dbReference type="EMBL" id="KRL55918.1"/>
    </source>
</evidence>
<sequence>MDLIYVRTKNNNSFVIETVQDDLRERLHMLFGYSIRLYCEHIITDMNQKGTDYYTDYINSSPVQICSQEDVIEQRAATDIESSIYNIVKSEKKLSKSDHEFLKNYFYFDSDNRTEKQISLFQ</sequence>
<reference evidence="1 2" key="1">
    <citation type="journal article" date="2015" name="Genome Announc.">
        <title>Expanding the biotechnology potential of lactobacilli through comparative genomics of 213 strains and associated genera.</title>
        <authorList>
            <person name="Sun Z."/>
            <person name="Harris H.M."/>
            <person name="McCann A."/>
            <person name="Guo C."/>
            <person name="Argimon S."/>
            <person name="Zhang W."/>
            <person name="Yang X."/>
            <person name="Jeffery I.B."/>
            <person name="Cooney J.C."/>
            <person name="Kagawa T.F."/>
            <person name="Liu W."/>
            <person name="Song Y."/>
            <person name="Salvetti E."/>
            <person name="Wrobel A."/>
            <person name="Rasinkangas P."/>
            <person name="Parkhill J."/>
            <person name="Rea M.C."/>
            <person name="O'Sullivan O."/>
            <person name="Ritari J."/>
            <person name="Douillard F.P."/>
            <person name="Paul Ross R."/>
            <person name="Yang R."/>
            <person name="Briner A.E."/>
            <person name="Felis G.E."/>
            <person name="de Vos W.M."/>
            <person name="Barrangou R."/>
            <person name="Klaenhammer T.R."/>
            <person name="Caufield P.W."/>
            <person name="Cui Y."/>
            <person name="Zhang H."/>
            <person name="O'Toole P.W."/>
        </authorList>
    </citation>
    <scope>NUCLEOTIDE SEQUENCE [LARGE SCALE GENOMIC DNA]</scope>
    <source>
        <strain evidence="1 2">DSM 15707</strain>
    </source>
</reference>
<evidence type="ECO:0000313" key="2">
    <source>
        <dbReference type="Proteomes" id="UP000051697"/>
    </source>
</evidence>
<proteinExistence type="predicted"/>